<feature type="transmembrane region" description="Helical" evidence="8">
    <location>
        <begin position="174"/>
        <end position="198"/>
    </location>
</feature>
<dbReference type="eggNOG" id="KOG1307">
    <property type="taxonomic scope" value="Eukaryota"/>
</dbReference>
<evidence type="ECO:0000256" key="3">
    <source>
        <dbReference type="ARBA" id="ARBA00022449"/>
    </source>
</evidence>
<feature type="compositionally biased region" description="Basic and acidic residues" evidence="7">
    <location>
        <begin position="378"/>
        <end position="398"/>
    </location>
</feature>
<feature type="domain" description="Sodium/calcium exchanger membrane region" evidence="9">
    <location>
        <begin position="110"/>
        <end position="251"/>
    </location>
</feature>
<feature type="region of interest" description="Disordered" evidence="7">
    <location>
        <begin position="378"/>
        <end position="401"/>
    </location>
</feature>
<keyword evidence="3" id="KW-0813">Transport</keyword>
<dbReference type="OrthoDB" id="2127281at2759"/>
<comment type="subcellular location">
    <subcellularLocation>
        <location evidence="1">Membrane</location>
        <topology evidence="1">Multi-pass membrane protein</topology>
    </subcellularLocation>
</comment>
<dbReference type="InterPro" id="IPR044880">
    <property type="entry name" value="NCX_ion-bd_dom_sf"/>
</dbReference>
<dbReference type="InterPro" id="IPR004837">
    <property type="entry name" value="NaCa_Exmemb"/>
</dbReference>
<evidence type="ECO:0000256" key="1">
    <source>
        <dbReference type="ARBA" id="ARBA00004141"/>
    </source>
</evidence>
<feature type="region of interest" description="Disordered" evidence="7">
    <location>
        <begin position="18"/>
        <end position="47"/>
    </location>
</feature>
<evidence type="ECO:0000256" key="7">
    <source>
        <dbReference type="SAM" id="MobiDB-lite"/>
    </source>
</evidence>
<feature type="transmembrane region" description="Helical" evidence="8">
    <location>
        <begin position="439"/>
        <end position="458"/>
    </location>
</feature>
<dbReference type="InterPro" id="IPR004481">
    <property type="entry name" value="K/Na/Ca-exchanger"/>
</dbReference>
<feature type="non-terminal residue" evidence="10">
    <location>
        <position position="1"/>
    </location>
</feature>
<evidence type="ECO:0000256" key="4">
    <source>
        <dbReference type="ARBA" id="ARBA00022692"/>
    </source>
</evidence>
<dbReference type="OMA" id="YPFTFLI"/>
<proteinExistence type="inferred from homology"/>
<feature type="compositionally biased region" description="Polar residues" evidence="7">
    <location>
        <begin position="18"/>
        <end position="29"/>
    </location>
</feature>
<name>K0RDK6_THAOC</name>
<sequence>VRDYAMLSEARTSMVHTESTNQAALSVSRQKGMRPNPASPEYEAQSAGTLKWAPPPRARRVKHACAARRVFRFENLCRDVFRFTKSNIMAGDNDCGGLLGAAGVGLYPVLTLWTFFGMAFVADEYFGPALDGLVAKYRVPDAVAGATILAVGTSFPELIIGFASQFLMEPEPSISMGVTAGSAIFNQLAIVGACVLAAPGGRLKISWRAMLRDALLWVATIGLSAGLLSDGEVSALDGWLMVGLYGIYVVLCGCWNKIDALLTGGPNGSDSEGKAAAADNSLETGGSVAESLLGSQAQKEAHGGVNNRHWKPAARVMRMILPREPRHHGNAIYCPTDPHLRHLGDCRDETPVPGSAEDDDTHPFDAYDSAIAAVGTTRDEEKTKASAASEEHHYDKGHGPLGGPMPPGVVAKFKYVAQSPFAIVCYVLLLPFLRRRQMHEISALIGGTILAGIAYLMTKWLELSACYLSIPTITLSLLFSAPGTSLPELMVASGVARKGLGTSAVSTSLGSNIFDILVALGLPWAIYATAVEPIKIDSTLVLTCLMAASTGTFLVVAFASSWAISRPFGFLLLGLYIAFDLYVILEAVPGLPISGLSSIG</sequence>
<dbReference type="Pfam" id="PF01699">
    <property type="entry name" value="Na_Ca_ex"/>
    <property type="match status" value="2"/>
</dbReference>
<evidence type="ECO:0000256" key="6">
    <source>
        <dbReference type="ARBA" id="ARBA00023136"/>
    </source>
</evidence>
<feature type="transmembrane region" description="Helical" evidence="8">
    <location>
        <begin position="539"/>
        <end position="562"/>
    </location>
</feature>
<keyword evidence="11" id="KW-1185">Reference proteome</keyword>
<evidence type="ECO:0000313" key="11">
    <source>
        <dbReference type="Proteomes" id="UP000266841"/>
    </source>
</evidence>
<feature type="transmembrane region" description="Helical" evidence="8">
    <location>
        <begin position="210"/>
        <end position="229"/>
    </location>
</feature>
<dbReference type="Proteomes" id="UP000266841">
    <property type="component" value="Unassembled WGS sequence"/>
</dbReference>
<feature type="transmembrane region" description="Helical" evidence="8">
    <location>
        <begin position="235"/>
        <end position="255"/>
    </location>
</feature>
<protein>
    <recommendedName>
        <fullName evidence="9">Sodium/calcium exchanger membrane region domain-containing protein</fullName>
    </recommendedName>
</protein>
<dbReference type="PANTHER" id="PTHR10846">
    <property type="entry name" value="SODIUM/POTASSIUM/CALCIUM EXCHANGER"/>
    <property type="match status" value="1"/>
</dbReference>
<dbReference type="PANTHER" id="PTHR10846:SF8">
    <property type="entry name" value="INNER MEMBRANE PROTEIN YRBG"/>
    <property type="match status" value="1"/>
</dbReference>
<gene>
    <name evidence="10" type="ORF">THAOC_30682</name>
</gene>
<evidence type="ECO:0000259" key="9">
    <source>
        <dbReference type="Pfam" id="PF01699"/>
    </source>
</evidence>
<evidence type="ECO:0000313" key="10">
    <source>
        <dbReference type="EMBL" id="EJK50359.1"/>
    </source>
</evidence>
<keyword evidence="6 8" id="KW-0472">Membrane</keyword>
<feature type="transmembrane region" description="Helical" evidence="8">
    <location>
        <begin position="568"/>
        <end position="588"/>
    </location>
</feature>
<evidence type="ECO:0000256" key="8">
    <source>
        <dbReference type="SAM" id="Phobius"/>
    </source>
</evidence>
<feature type="transmembrane region" description="Helical" evidence="8">
    <location>
        <begin position="142"/>
        <end position="168"/>
    </location>
</feature>
<dbReference type="GO" id="GO:0005262">
    <property type="term" value="F:calcium channel activity"/>
    <property type="evidence" value="ECO:0007669"/>
    <property type="project" value="TreeGrafter"/>
</dbReference>
<accession>K0RDK6</accession>
<feature type="transmembrane region" description="Helical" evidence="8">
    <location>
        <begin position="98"/>
        <end position="121"/>
    </location>
</feature>
<dbReference type="EMBL" id="AGNL01043915">
    <property type="protein sequence ID" value="EJK50359.1"/>
    <property type="molecule type" value="Genomic_DNA"/>
</dbReference>
<feature type="transmembrane region" description="Helical" evidence="8">
    <location>
        <begin position="465"/>
        <end position="484"/>
    </location>
</feature>
<dbReference type="AlphaFoldDB" id="K0RDK6"/>
<organism evidence="10 11">
    <name type="scientific">Thalassiosira oceanica</name>
    <name type="common">Marine diatom</name>
    <dbReference type="NCBI Taxonomy" id="159749"/>
    <lineage>
        <taxon>Eukaryota</taxon>
        <taxon>Sar</taxon>
        <taxon>Stramenopiles</taxon>
        <taxon>Ochrophyta</taxon>
        <taxon>Bacillariophyta</taxon>
        <taxon>Coscinodiscophyceae</taxon>
        <taxon>Thalassiosirophycidae</taxon>
        <taxon>Thalassiosirales</taxon>
        <taxon>Thalassiosiraceae</taxon>
        <taxon>Thalassiosira</taxon>
    </lineage>
</organism>
<dbReference type="GO" id="GO:0005886">
    <property type="term" value="C:plasma membrane"/>
    <property type="evidence" value="ECO:0007669"/>
    <property type="project" value="TreeGrafter"/>
</dbReference>
<feature type="domain" description="Sodium/calcium exchanger membrane region" evidence="9">
    <location>
        <begin position="444"/>
        <end position="584"/>
    </location>
</feature>
<keyword evidence="5 8" id="KW-1133">Transmembrane helix</keyword>
<comment type="similarity">
    <text evidence="2">Belongs to the Ca(2+):cation antiporter (CaCA) (TC 2.A.19) family. SLC24A subfamily.</text>
</comment>
<comment type="caution">
    <text evidence="10">The sequence shown here is derived from an EMBL/GenBank/DDBJ whole genome shotgun (WGS) entry which is preliminary data.</text>
</comment>
<dbReference type="Gene3D" id="1.20.1420.30">
    <property type="entry name" value="NCX, central ion-binding region"/>
    <property type="match status" value="2"/>
</dbReference>
<reference evidence="10 11" key="1">
    <citation type="journal article" date="2012" name="Genome Biol.">
        <title>Genome and low-iron response of an oceanic diatom adapted to chronic iron limitation.</title>
        <authorList>
            <person name="Lommer M."/>
            <person name="Specht M."/>
            <person name="Roy A.S."/>
            <person name="Kraemer L."/>
            <person name="Andreson R."/>
            <person name="Gutowska M.A."/>
            <person name="Wolf J."/>
            <person name="Bergner S.V."/>
            <person name="Schilhabel M.B."/>
            <person name="Klostermeier U.C."/>
            <person name="Beiko R.G."/>
            <person name="Rosenstiel P."/>
            <person name="Hippler M."/>
            <person name="Laroche J."/>
        </authorList>
    </citation>
    <scope>NUCLEOTIDE SEQUENCE [LARGE SCALE GENOMIC DNA]</scope>
    <source>
        <strain evidence="10 11">CCMP1005</strain>
    </source>
</reference>
<dbReference type="GO" id="GO:0006874">
    <property type="term" value="P:intracellular calcium ion homeostasis"/>
    <property type="evidence" value="ECO:0007669"/>
    <property type="project" value="TreeGrafter"/>
</dbReference>
<keyword evidence="4 8" id="KW-0812">Transmembrane</keyword>
<feature type="transmembrane region" description="Helical" evidence="8">
    <location>
        <begin position="504"/>
        <end position="527"/>
    </location>
</feature>
<keyword evidence="3" id="KW-0050">Antiport</keyword>
<dbReference type="GO" id="GO:0008273">
    <property type="term" value="F:calcium, potassium:sodium antiporter activity"/>
    <property type="evidence" value="ECO:0007669"/>
    <property type="project" value="TreeGrafter"/>
</dbReference>
<evidence type="ECO:0000256" key="2">
    <source>
        <dbReference type="ARBA" id="ARBA00005364"/>
    </source>
</evidence>
<evidence type="ECO:0000256" key="5">
    <source>
        <dbReference type="ARBA" id="ARBA00022989"/>
    </source>
</evidence>